<evidence type="ECO:0000313" key="5">
    <source>
        <dbReference type="EMBL" id="CAA3010145.1"/>
    </source>
</evidence>
<dbReference type="Gene3D" id="3.80.10.10">
    <property type="entry name" value="Ribonuclease Inhibitor"/>
    <property type="match status" value="1"/>
</dbReference>
<organism evidence="5 6">
    <name type="scientific">Olea europaea subsp. europaea</name>
    <dbReference type="NCBI Taxonomy" id="158383"/>
    <lineage>
        <taxon>Eukaryota</taxon>
        <taxon>Viridiplantae</taxon>
        <taxon>Streptophyta</taxon>
        <taxon>Embryophyta</taxon>
        <taxon>Tracheophyta</taxon>
        <taxon>Spermatophyta</taxon>
        <taxon>Magnoliopsida</taxon>
        <taxon>eudicotyledons</taxon>
        <taxon>Gunneridae</taxon>
        <taxon>Pentapetalae</taxon>
        <taxon>asterids</taxon>
        <taxon>lamiids</taxon>
        <taxon>Lamiales</taxon>
        <taxon>Oleaceae</taxon>
        <taxon>Oleeae</taxon>
        <taxon>Olea</taxon>
    </lineage>
</organism>
<accession>A0A8S0TVZ4</accession>
<evidence type="ECO:0000259" key="4">
    <source>
        <dbReference type="Pfam" id="PF23559"/>
    </source>
</evidence>
<evidence type="ECO:0000256" key="2">
    <source>
        <dbReference type="ARBA" id="ARBA00022821"/>
    </source>
</evidence>
<dbReference type="Gramene" id="OE9A055971T1">
    <property type="protein sequence ID" value="OE9A055971C1"/>
    <property type="gene ID" value="OE9A055971"/>
</dbReference>
<comment type="caution">
    <text evidence="5">The sequence shown here is derived from an EMBL/GenBank/DDBJ whole genome shotgun (WGS) entry which is preliminary data.</text>
</comment>
<dbReference type="InterPro" id="IPR032675">
    <property type="entry name" value="LRR_dom_sf"/>
</dbReference>
<name>A0A8S0TVZ4_OLEEU</name>
<dbReference type="OrthoDB" id="909758at2759"/>
<dbReference type="InterPro" id="IPR036388">
    <property type="entry name" value="WH-like_DNA-bd_sf"/>
</dbReference>
<keyword evidence="1" id="KW-0547">Nucleotide-binding</keyword>
<dbReference type="SUPFAM" id="SSF52058">
    <property type="entry name" value="L domain-like"/>
    <property type="match status" value="1"/>
</dbReference>
<protein>
    <submittedName>
        <fullName evidence="5">Late blight resistance protein homolog R1B-12</fullName>
    </submittedName>
</protein>
<dbReference type="PANTHER" id="PTHR15140">
    <property type="entry name" value="TUBULIN-SPECIFIC CHAPERONE E"/>
    <property type="match status" value="1"/>
</dbReference>
<dbReference type="PANTHER" id="PTHR15140:SF33">
    <property type="entry name" value="LATE BLIGHT RESISTANCE PROTEIN HOMOLOG R1A-3 ISOFORM X1"/>
    <property type="match status" value="1"/>
</dbReference>
<dbReference type="GO" id="GO:0006952">
    <property type="term" value="P:defense response"/>
    <property type="evidence" value="ECO:0007669"/>
    <property type="project" value="UniProtKB-KW"/>
</dbReference>
<dbReference type="InterPro" id="IPR058922">
    <property type="entry name" value="WHD_DRP"/>
</dbReference>
<keyword evidence="6" id="KW-1185">Reference proteome</keyword>
<dbReference type="EMBL" id="CACTIH010007335">
    <property type="protein sequence ID" value="CAA3010145.1"/>
    <property type="molecule type" value="Genomic_DNA"/>
</dbReference>
<dbReference type="AlphaFoldDB" id="A0A8S0TVZ4"/>
<evidence type="ECO:0000256" key="3">
    <source>
        <dbReference type="ARBA" id="ARBA00022840"/>
    </source>
</evidence>
<dbReference type="Proteomes" id="UP000594638">
    <property type="component" value="Unassembled WGS sequence"/>
</dbReference>
<evidence type="ECO:0000256" key="1">
    <source>
        <dbReference type="ARBA" id="ARBA00022741"/>
    </source>
</evidence>
<proteinExistence type="predicted"/>
<sequence length="322" mass="37456">MGIFPEDFEINVMVLTKLWVAEGILKPACSKTLEGIGEEYFLDLLQRSLVMVQEKGSNGKIKTCRIHDLLWDLCVREAQKEKFFCVTKGSLYDIQEGTSICRVSNMTQCFLYFHAAKGTLERDDKTLSSSVVQSCSLKVLHNEDYYRLLDGMDEMVNIRYIYSNGALSIASIYKLRNLQTIVFPEYWKRDMELSPEIWKMPQLRHVKFHSIYLPRPPCSEIKEGENSIVVLENLQTLSSIRNFSWTEEVLKRIPNLQKLAIYYDYETAADWEEHCVNNLGHLNKLESLCCCIEYTLPNLVIHFTFLTSLRKLTLYGFNLHPF</sequence>
<keyword evidence="3" id="KW-0067">ATP-binding</keyword>
<dbReference type="Pfam" id="PF23559">
    <property type="entry name" value="WHD_DRP"/>
    <property type="match status" value="1"/>
</dbReference>
<feature type="domain" description="Disease resistance protein winged helix" evidence="4">
    <location>
        <begin position="3"/>
        <end position="74"/>
    </location>
</feature>
<keyword evidence="2" id="KW-0611">Plant defense</keyword>
<reference evidence="5 6" key="1">
    <citation type="submission" date="2019-12" db="EMBL/GenBank/DDBJ databases">
        <authorList>
            <person name="Alioto T."/>
            <person name="Alioto T."/>
            <person name="Gomez Garrido J."/>
        </authorList>
    </citation>
    <scope>NUCLEOTIDE SEQUENCE [LARGE SCALE GENOMIC DNA]</scope>
</reference>
<gene>
    <name evidence="5" type="ORF">OLEA9_A055971</name>
</gene>
<dbReference type="Gene3D" id="1.10.10.10">
    <property type="entry name" value="Winged helix-like DNA-binding domain superfamily/Winged helix DNA-binding domain"/>
    <property type="match status" value="1"/>
</dbReference>
<evidence type="ECO:0000313" key="6">
    <source>
        <dbReference type="Proteomes" id="UP000594638"/>
    </source>
</evidence>